<keyword evidence="8" id="KW-1185">Reference proteome</keyword>
<dbReference type="Proteomes" id="UP001227230">
    <property type="component" value="Chromosome 15"/>
</dbReference>
<dbReference type="InterPro" id="IPR036093">
    <property type="entry name" value="NAC_dom_sf"/>
</dbReference>
<dbReference type="Pfam" id="PF02365">
    <property type="entry name" value="NAM"/>
    <property type="match status" value="2"/>
</dbReference>
<reference evidence="7 8" key="1">
    <citation type="journal article" date="2023" name="Hortic Res">
        <title>The complete reference genome for grapevine (Vitis vinifera L.) genetics and breeding.</title>
        <authorList>
            <person name="Shi X."/>
            <person name="Cao S."/>
            <person name="Wang X."/>
            <person name="Huang S."/>
            <person name="Wang Y."/>
            <person name="Liu Z."/>
            <person name="Liu W."/>
            <person name="Leng X."/>
            <person name="Peng Y."/>
            <person name="Wang N."/>
            <person name="Wang Y."/>
            <person name="Ma Z."/>
            <person name="Xu X."/>
            <person name="Zhang F."/>
            <person name="Xue H."/>
            <person name="Zhong H."/>
            <person name="Wang Y."/>
            <person name="Zhang K."/>
            <person name="Velt A."/>
            <person name="Avia K."/>
            <person name="Holtgrawe D."/>
            <person name="Grimplet J."/>
            <person name="Matus J.T."/>
            <person name="Ware D."/>
            <person name="Wu X."/>
            <person name="Wang H."/>
            <person name="Liu C."/>
            <person name="Fang Y."/>
            <person name="Rustenholz C."/>
            <person name="Cheng Z."/>
            <person name="Xiao H."/>
            <person name="Zhou Y."/>
        </authorList>
    </citation>
    <scope>NUCLEOTIDE SEQUENCE [LARGE SCALE GENOMIC DNA]</scope>
    <source>
        <strain evidence="8">cv. Pinot noir / PN40024</strain>
        <tissue evidence="7">Leaf</tissue>
    </source>
</reference>
<feature type="domain" description="NAC" evidence="6">
    <location>
        <begin position="462"/>
        <end position="602"/>
    </location>
</feature>
<dbReference type="SUPFAM" id="SSF101941">
    <property type="entry name" value="NAC domain"/>
    <property type="match status" value="3"/>
</dbReference>
<evidence type="ECO:0000256" key="3">
    <source>
        <dbReference type="ARBA" id="ARBA00023125"/>
    </source>
</evidence>
<evidence type="ECO:0000256" key="4">
    <source>
        <dbReference type="ARBA" id="ARBA00023163"/>
    </source>
</evidence>
<keyword evidence="3" id="KW-0238">DNA-binding</keyword>
<dbReference type="InterPro" id="IPR003441">
    <property type="entry name" value="NAC-dom"/>
</dbReference>
<dbReference type="EMBL" id="CP126662">
    <property type="protein sequence ID" value="WKA05677.1"/>
    <property type="molecule type" value="Genomic_DNA"/>
</dbReference>
<name>A0ABY9DDK4_VITVI</name>
<organism evidence="7 8">
    <name type="scientific">Vitis vinifera</name>
    <name type="common">Grape</name>
    <dbReference type="NCBI Taxonomy" id="29760"/>
    <lineage>
        <taxon>Eukaryota</taxon>
        <taxon>Viridiplantae</taxon>
        <taxon>Streptophyta</taxon>
        <taxon>Embryophyta</taxon>
        <taxon>Tracheophyta</taxon>
        <taxon>Spermatophyta</taxon>
        <taxon>Magnoliopsida</taxon>
        <taxon>eudicotyledons</taxon>
        <taxon>Gunneridae</taxon>
        <taxon>Pentapetalae</taxon>
        <taxon>rosids</taxon>
        <taxon>Vitales</taxon>
        <taxon>Vitaceae</taxon>
        <taxon>Viteae</taxon>
        <taxon>Vitis</taxon>
    </lineage>
</organism>
<protein>
    <recommendedName>
        <fullName evidence="6">NAC domain-containing protein</fullName>
    </recommendedName>
</protein>
<keyword evidence="5" id="KW-0539">Nucleus</keyword>
<evidence type="ECO:0000256" key="5">
    <source>
        <dbReference type="ARBA" id="ARBA00023242"/>
    </source>
</evidence>
<dbReference type="PROSITE" id="PS51005">
    <property type="entry name" value="NAC"/>
    <property type="match status" value="2"/>
</dbReference>
<evidence type="ECO:0000259" key="6">
    <source>
        <dbReference type="PROSITE" id="PS51005"/>
    </source>
</evidence>
<sequence>MSTLERILRLIDLSPVGSGFRPTDEELVDLYLKSKIQGTAFHEDIIPEETYVLCRLKKKKGSDFPRQNNLHDMLHELLSNQENWPMNVDVDHSSTGTGLHLSGPPNIMTSGADRSHFANNIPSDLGNQLDEMSPDEYALPERYEIVIDSDGYPEESLIPQRRSAVDSGNLRNGYIDRLSTCPQTPLKGAYGKGGGSSSDTTQVDPVEAKICDGKGSLNFPETASAAHEPSCSPVGYGFRPTDEELVYHYLKSKILGTESHEGIIPVIEAYKMDPWFISGSCLLLSEIQTDGPEYFFFCPLHPMFPNRNRVRRRTTTGYWAKTGPDSESKGEATEEVIGTKKTFVFKMHGDRDRGVADINTGWVIHEYSACMDSAPANKTLVLCRLKTNRVWFSPTINNGKLPKQLSNQETWPMNMDVDDSSTDTGFHLNGPPNIMGWGNALPDRPPSYDLATDSDACLYKELTPQMRSAVDSGETISPTWVTKWREPKLGRQLVKLHFIMSVHHDKIASKSNLAMNYSCFLLSEIQTYGPEWFFFSPLYKKYRKRNQLQRTTNVGYWKPTGPARDIKRGVTEEVIGTKKTLVFHMGGGHGHADVTTGWVIHE</sequence>
<feature type="domain" description="NAC" evidence="6">
    <location>
        <begin position="232"/>
        <end position="388"/>
    </location>
</feature>
<keyword evidence="2" id="KW-0805">Transcription regulation</keyword>
<gene>
    <name evidence="7" type="ORF">VitviT2T_023628</name>
</gene>
<proteinExistence type="predicted"/>
<accession>A0ABY9DDK4</accession>
<evidence type="ECO:0000313" key="8">
    <source>
        <dbReference type="Proteomes" id="UP001227230"/>
    </source>
</evidence>
<comment type="subcellular location">
    <subcellularLocation>
        <location evidence="1">Nucleus</location>
    </subcellularLocation>
</comment>
<dbReference type="PANTHER" id="PTHR31989">
    <property type="entry name" value="NAC DOMAIN-CONTAINING PROTEIN 82-RELATED"/>
    <property type="match status" value="1"/>
</dbReference>
<dbReference type="Gene3D" id="2.170.150.80">
    <property type="entry name" value="NAC domain"/>
    <property type="match status" value="2"/>
</dbReference>
<keyword evidence="4" id="KW-0804">Transcription</keyword>
<evidence type="ECO:0000256" key="2">
    <source>
        <dbReference type="ARBA" id="ARBA00023015"/>
    </source>
</evidence>
<evidence type="ECO:0000313" key="7">
    <source>
        <dbReference type="EMBL" id="WKA05677.1"/>
    </source>
</evidence>
<evidence type="ECO:0000256" key="1">
    <source>
        <dbReference type="ARBA" id="ARBA00004123"/>
    </source>
</evidence>